<evidence type="ECO:0000256" key="13">
    <source>
        <dbReference type="ARBA" id="ARBA00022840"/>
    </source>
</evidence>
<keyword evidence="9" id="KW-0863">Zinc-finger</keyword>
<evidence type="ECO:0000256" key="18">
    <source>
        <dbReference type="ARBA" id="ARBA00023411"/>
    </source>
</evidence>
<protein>
    <recommendedName>
        <fullName evidence="20">Diacylglycerol kinase</fullName>
        <shortName evidence="20">DAG kinase</shortName>
        <ecNumber evidence="20">2.7.1.107</ecNumber>
    </recommendedName>
</protein>
<reference evidence="24" key="1">
    <citation type="submission" date="2019-06" db="EMBL/GenBank/DDBJ databases">
        <authorList>
            <consortium name="Wellcome Sanger Institute Data Sharing"/>
        </authorList>
    </citation>
    <scope>NUCLEOTIDE SEQUENCE [LARGE SCALE GENOMIC DNA]</scope>
</reference>
<dbReference type="InterPro" id="IPR038199">
    <property type="entry name" value="DGK_typeI_N_sf"/>
</dbReference>
<gene>
    <name evidence="24" type="primary">LOC115403533</name>
</gene>
<reference evidence="24" key="2">
    <citation type="submission" date="2025-08" db="UniProtKB">
        <authorList>
            <consortium name="Ensembl"/>
        </authorList>
    </citation>
    <scope>IDENTIFICATION</scope>
</reference>
<evidence type="ECO:0000256" key="4">
    <source>
        <dbReference type="ARBA" id="ARBA00022490"/>
    </source>
</evidence>
<dbReference type="PROSITE" id="PS00018">
    <property type="entry name" value="EF_HAND_1"/>
    <property type="match status" value="2"/>
</dbReference>
<evidence type="ECO:0000256" key="9">
    <source>
        <dbReference type="ARBA" id="ARBA00022771"/>
    </source>
</evidence>
<dbReference type="GO" id="GO:0008270">
    <property type="term" value="F:zinc ion binding"/>
    <property type="evidence" value="ECO:0007669"/>
    <property type="project" value="UniProtKB-KW"/>
</dbReference>
<dbReference type="FunFam" id="1.10.238.10:FF:000017">
    <property type="entry name" value="Diacylglycerol kinase"/>
    <property type="match status" value="1"/>
</dbReference>
<dbReference type="PROSITE" id="PS50146">
    <property type="entry name" value="DAGK"/>
    <property type="match status" value="1"/>
</dbReference>
<dbReference type="PROSITE" id="PS00479">
    <property type="entry name" value="ZF_DAG_PE_1"/>
    <property type="match status" value="2"/>
</dbReference>
<comment type="pathway">
    <text evidence="19">Glycerolipid metabolism.</text>
</comment>
<dbReference type="Pfam" id="PF13499">
    <property type="entry name" value="EF-hand_7"/>
    <property type="match status" value="1"/>
</dbReference>
<dbReference type="SMART" id="SM00046">
    <property type="entry name" value="DAGKc"/>
    <property type="match status" value="1"/>
</dbReference>
<sequence length="795" mass="89809">SMGDSSWVCLSPAEFSQLQQYSEYSTKKLKDVLEEFHGDGVLSKYNPEQKQDVLSQPIDYDGFQLFMATYLENDLPEELCQHLFTSFKSKTEACCPEHYNSLLSAGLSSISRRSSSPHNGSTSPSQVVFLKDIVCYLSLLERGTPEDKLEFMFRLYDTDGNGVLDSSELDRIINQMMHVAEYLEWDSTELQPILKEMMEEIDLDRDGTVTLEEWIRGGLTTVPLLVLLGMDTNMQEDGQHVWRLKHFNKPAYCNYCHTMLLGVRKQGLCCSLCKYTVHERCASKDIAACISTYAKSRRHTNAMQHIWIEGNSPTKCDRCHRSIKCYQGLTGLKCVWCHITLHNKCASNVKAECDGGALRDHTLLPSYICPVVLVRLFEESVVAMETCRSFLAKGALRSFSTLKLLIFQHKYFSPGDGQALQVSPLPGTHPLLVLVNPKSGGRQGERVLRKFRYLLNPRQVYSLDRGGPMAGLNFFHDVPDFRVLACGGDGTVGWILDCIDKAGFATHPPVAILPLGTGNDLARCLRWGGGYEGGSLLKFLRDIEHGAEVVLDRWNIDIVPDDKEDKGDPVPYSIVNNYFSIGVDASIAHRFHLMREKHPEKFNSRMKNKLWYFEFGTTETISATCKKLNECIEVECDGIILDLSNTSLEGIAVLNIPSMHGGSNLWGETKKRRSYSRMSKKVPDRMPSSTVTDAKELKFCMQDFSDQLLEVVGLEGAIEMGQIYTGLKSAGRRLAQCNNVTIRTSRRLPMQIDGEPWMQPPCTIRITHKNQVPMLMGPPQKTPFFFFKRRNRSRD</sequence>
<dbReference type="SUPFAM" id="SSF57889">
    <property type="entry name" value="Cysteine-rich domain"/>
    <property type="match status" value="2"/>
</dbReference>
<keyword evidence="5 20" id="KW-0808">Transferase</keyword>
<comment type="similarity">
    <text evidence="3 20">Belongs to the eukaryotic diacylglycerol kinase family.</text>
</comment>
<evidence type="ECO:0000256" key="15">
    <source>
        <dbReference type="ARBA" id="ARBA00023371"/>
    </source>
</evidence>
<keyword evidence="25" id="KW-1185">Reference proteome</keyword>
<dbReference type="InterPro" id="IPR016064">
    <property type="entry name" value="NAD/diacylglycerol_kinase_sf"/>
</dbReference>
<dbReference type="InterPro" id="IPR000756">
    <property type="entry name" value="Diacylglycerol_kin_accessory"/>
</dbReference>
<keyword evidence="6" id="KW-0479">Metal-binding</keyword>
<comment type="catalytic activity">
    <reaction evidence="15">
        <text>1,2-di-(9Z-octadecenoyl)-sn-glycerol + ATP = 1,2-di-(9Z-octadecenoyl)-sn-glycero-3-phosphate + ADP + H(+)</text>
        <dbReference type="Rhea" id="RHEA:40327"/>
        <dbReference type="ChEBI" id="CHEBI:15378"/>
        <dbReference type="ChEBI" id="CHEBI:30616"/>
        <dbReference type="ChEBI" id="CHEBI:52333"/>
        <dbReference type="ChEBI" id="CHEBI:74546"/>
        <dbReference type="ChEBI" id="CHEBI:456216"/>
    </reaction>
    <physiologicalReaction direction="left-to-right" evidence="15">
        <dbReference type="Rhea" id="RHEA:40328"/>
    </physiologicalReaction>
</comment>
<dbReference type="InterPro" id="IPR047475">
    <property type="entry name" value="C1_DGKgamma_rpt2"/>
</dbReference>
<dbReference type="Pfam" id="PF00609">
    <property type="entry name" value="DAGK_acc"/>
    <property type="match status" value="1"/>
</dbReference>
<feature type="domain" description="EF-hand" evidence="23">
    <location>
        <begin position="144"/>
        <end position="179"/>
    </location>
</feature>
<comment type="catalytic activity">
    <reaction evidence="16">
        <text>1,2-didecanoyl-sn-glycerol + ATP = 1,2-didecanoyl-sn-glycero-3-phosphate + ADP + H(+)</text>
        <dbReference type="Rhea" id="RHEA:43428"/>
        <dbReference type="ChEBI" id="CHEBI:15378"/>
        <dbReference type="ChEBI" id="CHEBI:18155"/>
        <dbReference type="ChEBI" id="CHEBI:30616"/>
        <dbReference type="ChEBI" id="CHEBI:78227"/>
        <dbReference type="ChEBI" id="CHEBI:456216"/>
    </reaction>
    <physiologicalReaction direction="left-to-right" evidence="16">
        <dbReference type="Rhea" id="RHEA:43429"/>
    </physiologicalReaction>
</comment>
<dbReference type="GO" id="GO:0005737">
    <property type="term" value="C:cytoplasm"/>
    <property type="evidence" value="ECO:0007669"/>
    <property type="project" value="UniProtKB-SubCell"/>
</dbReference>
<feature type="domain" description="EF-hand" evidence="23">
    <location>
        <begin position="189"/>
        <end position="224"/>
    </location>
</feature>
<evidence type="ECO:0000256" key="11">
    <source>
        <dbReference type="ARBA" id="ARBA00022833"/>
    </source>
</evidence>
<dbReference type="SMART" id="SM00045">
    <property type="entry name" value="DAGKa"/>
    <property type="match status" value="1"/>
</dbReference>
<dbReference type="OMA" id="GPDTNIQ"/>
<dbReference type="InterPro" id="IPR037607">
    <property type="entry name" value="DGK"/>
</dbReference>
<dbReference type="InterPro" id="IPR018247">
    <property type="entry name" value="EF_Hand_1_Ca_BS"/>
</dbReference>
<comment type="subcellular location">
    <subcellularLocation>
        <location evidence="1">Cytoplasm</location>
    </subcellularLocation>
</comment>
<evidence type="ECO:0000256" key="17">
    <source>
        <dbReference type="ARBA" id="ARBA00023400"/>
    </source>
</evidence>
<dbReference type="PANTHER" id="PTHR11255:SF36">
    <property type="entry name" value="DIACYLGLYCEROL KINASE GAMMA"/>
    <property type="match status" value="1"/>
</dbReference>
<dbReference type="GO" id="GO:0005886">
    <property type="term" value="C:plasma membrane"/>
    <property type="evidence" value="ECO:0007669"/>
    <property type="project" value="TreeGrafter"/>
</dbReference>
<evidence type="ECO:0000313" key="24">
    <source>
        <dbReference type="Ensembl" id="ENSSFAP00005030480.1"/>
    </source>
</evidence>
<dbReference type="AlphaFoldDB" id="A0A672HNI7"/>
<keyword evidence="4" id="KW-0963">Cytoplasm</keyword>
<dbReference type="CDD" id="cd00051">
    <property type="entry name" value="EFh"/>
    <property type="match status" value="1"/>
</dbReference>
<comment type="catalytic activity">
    <reaction evidence="17">
        <text>1-octadecanoyl-2-(5Z,8Z,11Z,14Z-eicosatetraenoyl)-sn-glycerol + ATP = 1-octadecanoyl-2-(5Z,8Z,11Z,14Z-eicosatetraenoyl)-sn-glycero-3-phosphate + ADP + H(+)</text>
        <dbReference type="Rhea" id="RHEA:40323"/>
        <dbReference type="ChEBI" id="CHEBI:15378"/>
        <dbReference type="ChEBI" id="CHEBI:30616"/>
        <dbReference type="ChEBI" id="CHEBI:75728"/>
        <dbReference type="ChEBI" id="CHEBI:77091"/>
        <dbReference type="ChEBI" id="CHEBI:456216"/>
    </reaction>
    <physiologicalReaction direction="left-to-right" evidence="17">
        <dbReference type="Rhea" id="RHEA:40324"/>
    </physiologicalReaction>
</comment>
<dbReference type="Gene3D" id="3.40.50.10330">
    <property type="entry name" value="Probable inorganic polyphosphate/atp-NAD kinase, domain 1"/>
    <property type="match status" value="1"/>
</dbReference>
<dbReference type="InterPro" id="IPR002048">
    <property type="entry name" value="EF_hand_dom"/>
</dbReference>
<feature type="domain" description="Phorbol-ester/DAG-type" evidence="21">
    <location>
        <begin position="304"/>
        <end position="353"/>
    </location>
</feature>
<evidence type="ECO:0000256" key="20">
    <source>
        <dbReference type="RuleBase" id="RU361128"/>
    </source>
</evidence>
<evidence type="ECO:0000256" key="10">
    <source>
        <dbReference type="ARBA" id="ARBA00022777"/>
    </source>
</evidence>
<dbReference type="SMART" id="SM00109">
    <property type="entry name" value="C1"/>
    <property type="match status" value="2"/>
</dbReference>
<dbReference type="InParanoid" id="A0A672HNI7"/>
<dbReference type="InterPro" id="IPR001206">
    <property type="entry name" value="Diacylglycerol_kinase_cat_dom"/>
</dbReference>
<evidence type="ECO:0000259" key="21">
    <source>
        <dbReference type="PROSITE" id="PS50081"/>
    </source>
</evidence>
<evidence type="ECO:0000256" key="19">
    <source>
        <dbReference type="ARBA" id="ARBA00060536"/>
    </source>
</evidence>
<dbReference type="Gene3D" id="3.30.60.20">
    <property type="match status" value="2"/>
</dbReference>
<dbReference type="FunFam" id="3.40.50.10330:FF:000003">
    <property type="entry name" value="Diacylglycerol kinase"/>
    <property type="match status" value="1"/>
</dbReference>
<keyword evidence="7" id="KW-0677">Repeat</keyword>
<dbReference type="InterPro" id="IPR002219">
    <property type="entry name" value="PKC_DAG/PE"/>
</dbReference>
<evidence type="ECO:0000256" key="12">
    <source>
        <dbReference type="ARBA" id="ARBA00022837"/>
    </source>
</evidence>
<evidence type="ECO:0000256" key="1">
    <source>
        <dbReference type="ARBA" id="ARBA00004496"/>
    </source>
</evidence>
<organism evidence="24 25">
    <name type="scientific">Salarias fasciatus</name>
    <name type="common">Jewelled blenny</name>
    <name type="synonym">Blennius fasciatus</name>
    <dbReference type="NCBI Taxonomy" id="181472"/>
    <lineage>
        <taxon>Eukaryota</taxon>
        <taxon>Metazoa</taxon>
        <taxon>Chordata</taxon>
        <taxon>Craniata</taxon>
        <taxon>Vertebrata</taxon>
        <taxon>Euteleostomi</taxon>
        <taxon>Actinopterygii</taxon>
        <taxon>Neopterygii</taxon>
        <taxon>Teleostei</taxon>
        <taxon>Neoteleostei</taxon>
        <taxon>Acanthomorphata</taxon>
        <taxon>Ovalentaria</taxon>
        <taxon>Blenniimorphae</taxon>
        <taxon>Blenniiformes</taxon>
        <taxon>Blennioidei</taxon>
        <taxon>Blenniidae</taxon>
        <taxon>Salariinae</taxon>
        <taxon>Salarias</taxon>
    </lineage>
</organism>
<keyword evidence="12" id="KW-0106">Calcium</keyword>
<feature type="domain" description="Phorbol-ester/DAG-type" evidence="21">
    <location>
        <begin position="239"/>
        <end position="289"/>
    </location>
</feature>
<dbReference type="Gene3D" id="1.10.238.110">
    <property type="entry name" value="Diacylglycerol kinase alpha"/>
    <property type="match status" value="1"/>
</dbReference>
<keyword evidence="11" id="KW-0862">Zinc</keyword>
<dbReference type="PROSITE" id="PS50081">
    <property type="entry name" value="ZF_DAG_PE_2"/>
    <property type="match status" value="2"/>
</dbReference>
<proteinExistence type="inferred from homology"/>
<evidence type="ECO:0000259" key="22">
    <source>
        <dbReference type="PROSITE" id="PS50146"/>
    </source>
</evidence>
<dbReference type="GO" id="GO:0005509">
    <property type="term" value="F:calcium ion binding"/>
    <property type="evidence" value="ECO:0007669"/>
    <property type="project" value="InterPro"/>
</dbReference>
<dbReference type="FunFam" id="3.30.60.20:FF:000013">
    <property type="entry name" value="Diacylglycerol kinase"/>
    <property type="match status" value="1"/>
</dbReference>
<keyword evidence="10 20" id="KW-0418">Kinase</keyword>
<dbReference type="PANTHER" id="PTHR11255">
    <property type="entry name" value="DIACYLGLYCEROL KINASE"/>
    <property type="match status" value="1"/>
</dbReference>
<keyword evidence="14" id="KW-0443">Lipid metabolism</keyword>
<dbReference type="Gene3D" id="1.10.238.10">
    <property type="entry name" value="EF-hand"/>
    <property type="match status" value="1"/>
</dbReference>
<evidence type="ECO:0000256" key="7">
    <source>
        <dbReference type="ARBA" id="ARBA00022737"/>
    </source>
</evidence>
<evidence type="ECO:0000313" key="25">
    <source>
        <dbReference type="Proteomes" id="UP000472267"/>
    </source>
</evidence>
<dbReference type="InterPro" id="IPR011992">
    <property type="entry name" value="EF-hand-dom_pair"/>
</dbReference>
<comment type="pathway">
    <text evidence="2">Lipid metabolism; glycerolipid metabolism.</text>
</comment>
<reference evidence="24" key="3">
    <citation type="submission" date="2025-09" db="UniProtKB">
        <authorList>
            <consortium name="Ensembl"/>
        </authorList>
    </citation>
    <scope>IDENTIFICATION</scope>
</reference>
<evidence type="ECO:0000259" key="23">
    <source>
        <dbReference type="PROSITE" id="PS50222"/>
    </source>
</evidence>
<evidence type="ECO:0000256" key="16">
    <source>
        <dbReference type="ARBA" id="ARBA00023395"/>
    </source>
</evidence>
<dbReference type="FunFam" id="1.10.238.110:FF:000009">
    <property type="entry name" value="Diacylglycerol kinase"/>
    <property type="match status" value="1"/>
</dbReference>
<dbReference type="GO" id="GO:0004143">
    <property type="term" value="F:ATP-dependent diacylglycerol kinase activity"/>
    <property type="evidence" value="ECO:0007669"/>
    <property type="project" value="UniProtKB-EC"/>
</dbReference>
<evidence type="ECO:0000256" key="3">
    <source>
        <dbReference type="ARBA" id="ARBA00009280"/>
    </source>
</evidence>
<dbReference type="CDD" id="cd20892">
    <property type="entry name" value="C1_DGKgamma_rpt2"/>
    <property type="match status" value="1"/>
</dbReference>
<dbReference type="Gene3D" id="2.60.200.40">
    <property type="match status" value="1"/>
</dbReference>
<dbReference type="FunFam" id="2.60.200.40:FF:000003">
    <property type="entry name" value="Diacylglycerol kinase"/>
    <property type="match status" value="1"/>
</dbReference>
<accession>A0A672HNI7</accession>
<evidence type="ECO:0000256" key="2">
    <source>
        <dbReference type="ARBA" id="ARBA00005175"/>
    </source>
</evidence>
<dbReference type="InterPro" id="IPR046349">
    <property type="entry name" value="C1-like_sf"/>
</dbReference>
<evidence type="ECO:0000256" key="5">
    <source>
        <dbReference type="ARBA" id="ARBA00022679"/>
    </source>
</evidence>
<dbReference type="SUPFAM" id="SSF47473">
    <property type="entry name" value="EF-hand"/>
    <property type="match status" value="2"/>
</dbReference>
<dbReference type="SMART" id="SM00054">
    <property type="entry name" value="EFh"/>
    <property type="match status" value="2"/>
</dbReference>
<dbReference type="PROSITE" id="PS50222">
    <property type="entry name" value="EF_HAND_2"/>
    <property type="match status" value="2"/>
</dbReference>
<feature type="domain" description="DAGKc" evidence="22">
    <location>
        <begin position="426"/>
        <end position="560"/>
    </location>
</feature>
<keyword evidence="8 20" id="KW-0547">Nucleotide-binding</keyword>
<dbReference type="InterPro" id="IPR017438">
    <property type="entry name" value="ATP-NAD_kinase_N"/>
</dbReference>
<evidence type="ECO:0000256" key="6">
    <source>
        <dbReference type="ARBA" id="ARBA00022723"/>
    </source>
</evidence>
<evidence type="ECO:0000256" key="14">
    <source>
        <dbReference type="ARBA" id="ARBA00023098"/>
    </source>
</evidence>
<dbReference type="Proteomes" id="UP000472267">
    <property type="component" value="Chromosome 16"/>
</dbReference>
<dbReference type="EC" id="2.7.1.107" evidence="20"/>
<name>A0A672HNI7_SALFA</name>
<keyword evidence="13 20" id="KW-0067">ATP-binding</keyword>
<dbReference type="Pfam" id="PF14513">
    <property type="entry name" value="DAG_kinase_N"/>
    <property type="match status" value="1"/>
</dbReference>
<comment type="catalytic activity">
    <reaction evidence="18">
        <text>a 1,2-diacyl-sn-glycerol + ATP = a 1,2-diacyl-sn-glycero-3-phosphate + ADP + H(+)</text>
        <dbReference type="Rhea" id="RHEA:10272"/>
        <dbReference type="ChEBI" id="CHEBI:15378"/>
        <dbReference type="ChEBI" id="CHEBI:17815"/>
        <dbReference type="ChEBI" id="CHEBI:30616"/>
        <dbReference type="ChEBI" id="CHEBI:58608"/>
        <dbReference type="ChEBI" id="CHEBI:456216"/>
        <dbReference type="EC" id="2.7.1.107"/>
    </reaction>
    <physiologicalReaction direction="left-to-right" evidence="18">
        <dbReference type="Rhea" id="RHEA:10273"/>
    </physiologicalReaction>
</comment>
<dbReference type="Ensembl" id="ENSSFAT00005031580.1">
    <property type="protein sequence ID" value="ENSSFAP00005030480.1"/>
    <property type="gene ID" value="ENSSFAG00005010462.1"/>
</dbReference>
<dbReference type="GO" id="GO:0046486">
    <property type="term" value="P:glycerolipid metabolic process"/>
    <property type="evidence" value="ECO:0007669"/>
    <property type="project" value="UniProtKB-UniPathway"/>
</dbReference>
<dbReference type="Pfam" id="PF00130">
    <property type="entry name" value="C1_1"/>
    <property type="match status" value="2"/>
</dbReference>
<dbReference type="GO" id="GO:0005524">
    <property type="term" value="F:ATP binding"/>
    <property type="evidence" value="ECO:0007669"/>
    <property type="project" value="UniProtKB-KW"/>
</dbReference>
<dbReference type="InterPro" id="IPR029477">
    <property type="entry name" value="DAG_kinase_typeI_N"/>
</dbReference>
<dbReference type="SUPFAM" id="SSF111331">
    <property type="entry name" value="NAD kinase/diacylglycerol kinase-like"/>
    <property type="match status" value="1"/>
</dbReference>
<evidence type="ECO:0000256" key="8">
    <source>
        <dbReference type="ARBA" id="ARBA00022741"/>
    </source>
</evidence>
<dbReference type="Pfam" id="PF00781">
    <property type="entry name" value="DAGK_cat"/>
    <property type="match status" value="1"/>
</dbReference>
<dbReference type="GO" id="GO:0007200">
    <property type="term" value="P:phospholipase C-activating G protein-coupled receptor signaling pathway"/>
    <property type="evidence" value="ECO:0007669"/>
    <property type="project" value="InterPro"/>
</dbReference>
<dbReference type="UniPathway" id="UPA00230"/>